<reference evidence="3 4" key="2">
    <citation type="journal article" date="2013" name="Genome Biol. Evol.">
        <title>Genome sequencing of Giardia lamblia genotypes A2 and B isolates (DH and GS) and comparative analysis with the genomes of genotypes A1 and E (WB and Pig).</title>
        <authorList>
            <person name="Adam R.D."/>
            <person name="Dahlstrom E.W."/>
            <person name="Martens C.A."/>
            <person name="Bruno D.P."/>
            <person name="Barbian K.D."/>
            <person name="Ricklefs S.M."/>
            <person name="Hernandez M.M."/>
            <person name="Narla N.P."/>
            <person name="Patel R.B."/>
            <person name="Porcella S.F."/>
            <person name="Nash T.E."/>
        </authorList>
    </citation>
    <scope>NUCLEOTIDE SEQUENCE [LARGE SCALE GENOMIC DNA]</scope>
    <source>
        <strain evidence="3 4">DH</strain>
    </source>
</reference>
<dbReference type="Proteomes" id="UP000018320">
    <property type="component" value="Unassembled WGS sequence"/>
</dbReference>
<name>V6TFR3_GIAIN</name>
<dbReference type="VEuPathDB" id="GiardiaDB:QR46_3944"/>
<evidence type="ECO:0000256" key="2">
    <source>
        <dbReference type="SAM" id="MobiDB-lite"/>
    </source>
</evidence>
<dbReference type="PANTHER" id="PTHR23313:SF0">
    <property type="entry name" value="TESTIS-EXPRESSED PROTEIN 9"/>
    <property type="match status" value="1"/>
</dbReference>
<dbReference type="PANTHER" id="PTHR23313">
    <property type="entry name" value="TSEC1-RELATED"/>
    <property type="match status" value="1"/>
</dbReference>
<dbReference type="VEuPathDB" id="GiardiaDB:DHA2_13809"/>
<keyword evidence="1" id="KW-0175">Coiled coil</keyword>
<feature type="coiled-coil region" evidence="1">
    <location>
        <begin position="187"/>
        <end position="337"/>
    </location>
</feature>
<organism evidence="3 4">
    <name type="scientific">Giardia intestinalis</name>
    <name type="common">Giardia lamblia</name>
    <dbReference type="NCBI Taxonomy" id="5741"/>
    <lineage>
        <taxon>Eukaryota</taxon>
        <taxon>Metamonada</taxon>
        <taxon>Diplomonadida</taxon>
        <taxon>Hexamitidae</taxon>
        <taxon>Giardiinae</taxon>
        <taxon>Giardia</taxon>
    </lineage>
</organism>
<feature type="region of interest" description="Disordered" evidence="2">
    <location>
        <begin position="68"/>
        <end position="98"/>
    </location>
</feature>
<proteinExistence type="predicted"/>
<reference evidence="4" key="1">
    <citation type="submission" date="2012-02" db="EMBL/GenBank/DDBJ databases">
        <title>Genome sequencing of Giardia lamblia Genotypes A2 and B isolates (DH and GS) and comparative analysis with the genomes of Genotypes A1 and E (WB and Pig).</title>
        <authorList>
            <person name="Adam R."/>
            <person name="Dahlstrom E."/>
            <person name="Martens C."/>
            <person name="Bruno D."/>
            <person name="Barbian K."/>
            <person name="Porcella S.F."/>
            <person name="Nash T."/>
        </authorList>
    </citation>
    <scope>NUCLEOTIDE SEQUENCE</scope>
    <source>
        <strain evidence="4">DH</strain>
    </source>
</reference>
<evidence type="ECO:0000313" key="3">
    <source>
        <dbReference type="EMBL" id="ESU37519.1"/>
    </source>
</evidence>
<feature type="non-terminal residue" evidence="3">
    <location>
        <position position="1"/>
    </location>
</feature>
<evidence type="ECO:0000313" key="4">
    <source>
        <dbReference type="Proteomes" id="UP000018320"/>
    </source>
</evidence>
<dbReference type="AlphaFoldDB" id="V6TFR3"/>
<dbReference type="VEuPathDB" id="GiardiaDB:GL50581_2814"/>
<dbReference type="EMBL" id="AHGT01000026">
    <property type="protein sequence ID" value="ESU37519.1"/>
    <property type="molecule type" value="Genomic_DNA"/>
</dbReference>
<evidence type="ECO:0000256" key="1">
    <source>
        <dbReference type="SAM" id="Coils"/>
    </source>
</evidence>
<protein>
    <submittedName>
        <fullName evidence="3">Uncharacterized protein</fullName>
    </submittedName>
</protein>
<dbReference type="VEuPathDB" id="GiardiaDB:GL50803_0013809"/>
<accession>V6TFR3</accession>
<gene>
    <name evidence="3" type="ORF">DHA2_13809</name>
</gene>
<comment type="caution">
    <text evidence="3">The sequence shown here is derived from an EMBL/GenBank/DDBJ whole genome shotgun (WGS) entry which is preliminary data.</text>
</comment>
<sequence>VEPIQATQTSEEPSLFRLQLKFNKSSRGMGDVDIPAAADLLDEMMAMINRNNDEIAEKTARAMQLVSTTKELKPAPPSINEETDAHPARPQRNMLSSEIDKIDHTDRVEKTKIQKPKQKRLTVEESKYQRRIQSLAEQLAAGEHGGSGEDVGAKDIVTKLGEEAELAYLRARVDTLTRMVNEVSADASNAVKREKEAREELAILRAERDRLHKTVKEMNTASDKLKSQLDSAKSRLQDEQAAKAALQDEVDKAERAVRAGRTAAGSKDKDLVRALETIDKYKQQIKESLDRETSLREELESLKNAQGSESKKAAREKEELLLIVRKQQQLIDVLQRQKLHLQGALHLGLTEAQFNKLLEVQ</sequence>